<evidence type="ECO:0000313" key="2">
    <source>
        <dbReference type="EMBL" id="POG82617.1"/>
    </source>
</evidence>
<dbReference type="AlphaFoldDB" id="A0A2P4QYA9"/>
<gene>
    <name evidence="2" type="ORF">GLOIN_2v1867344</name>
</gene>
<dbReference type="EMBL" id="AUPC02000004">
    <property type="protein sequence ID" value="POG82617.1"/>
    <property type="molecule type" value="Genomic_DNA"/>
</dbReference>
<evidence type="ECO:0000313" key="3">
    <source>
        <dbReference type="Proteomes" id="UP000018888"/>
    </source>
</evidence>
<feature type="region of interest" description="Disordered" evidence="1">
    <location>
        <begin position="1"/>
        <end position="21"/>
    </location>
</feature>
<dbReference type="VEuPathDB" id="FungiDB:RhiirFUN_009173"/>
<evidence type="ECO:0000256" key="1">
    <source>
        <dbReference type="SAM" id="MobiDB-lite"/>
    </source>
</evidence>
<protein>
    <submittedName>
        <fullName evidence="2">Uncharacterized protein</fullName>
    </submittedName>
</protein>
<reference evidence="2 3" key="2">
    <citation type="journal article" date="2018" name="New Phytol.">
        <title>High intraspecific genome diversity in the model arbuscular mycorrhizal symbiont Rhizophagus irregularis.</title>
        <authorList>
            <person name="Chen E.C.H."/>
            <person name="Morin E."/>
            <person name="Beaudet D."/>
            <person name="Noel J."/>
            <person name="Yildirir G."/>
            <person name="Ndikumana S."/>
            <person name="Charron P."/>
            <person name="St-Onge C."/>
            <person name="Giorgi J."/>
            <person name="Kruger M."/>
            <person name="Marton T."/>
            <person name="Ropars J."/>
            <person name="Grigoriev I.V."/>
            <person name="Hainaut M."/>
            <person name="Henrissat B."/>
            <person name="Roux C."/>
            <person name="Martin F."/>
            <person name="Corradi N."/>
        </authorList>
    </citation>
    <scope>NUCLEOTIDE SEQUENCE [LARGE SCALE GENOMIC DNA]</scope>
    <source>
        <strain evidence="2 3">DAOM 197198</strain>
    </source>
</reference>
<reference evidence="2 3" key="1">
    <citation type="journal article" date="2013" name="Proc. Natl. Acad. Sci. U.S.A.">
        <title>Genome of an arbuscular mycorrhizal fungus provides insight into the oldest plant symbiosis.</title>
        <authorList>
            <person name="Tisserant E."/>
            <person name="Malbreil M."/>
            <person name="Kuo A."/>
            <person name="Kohler A."/>
            <person name="Symeonidi A."/>
            <person name="Balestrini R."/>
            <person name="Charron P."/>
            <person name="Duensing N."/>
            <person name="Frei Dit Frey N."/>
            <person name="Gianinazzi-Pearson V."/>
            <person name="Gilbert L.B."/>
            <person name="Handa Y."/>
            <person name="Herr J.R."/>
            <person name="Hijri M."/>
            <person name="Koul R."/>
            <person name="Kawaguchi M."/>
            <person name="Krajinski F."/>
            <person name="Lammers P.J."/>
            <person name="Masclaux F.G."/>
            <person name="Murat C."/>
            <person name="Morin E."/>
            <person name="Ndikumana S."/>
            <person name="Pagni M."/>
            <person name="Petitpierre D."/>
            <person name="Requena N."/>
            <person name="Rosikiewicz P."/>
            <person name="Riley R."/>
            <person name="Saito K."/>
            <person name="San Clemente H."/>
            <person name="Shapiro H."/>
            <person name="van Tuinen D."/>
            <person name="Becard G."/>
            <person name="Bonfante P."/>
            <person name="Paszkowski U."/>
            <person name="Shachar-Hill Y.Y."/>
            <person name="Tuskan G.A."/>
            <person name="Young P.W."/>
            <person name="Sanders I.R."/>
            <person name="Henrissat B."/>
            <person name="Rensing S.A."/>
            <person name="Grigoriev I.V."/>
            <person name="Corradi N."/>
            <person name="Roux C."/>
            <person name="Martin F."/>
        </authorList>
    </citation>
    <scope>NUCLEOTIDE SEQUENCE [LARGE SCALE GENOMIC DNA]</scope>
    <source>
        <strain evidence="2 3">DAOM 197198</strain>
    </source>
</reference>
<accession>A0A2P4QYA9</accession>
<organism evidence="2 3">
    <name type="scientific">Rhizophagus irregularis (strain DAOM 181602 / DAOM 197198 / MUCL 43194)</name>
    <name type="common">Arbuscular mycorrhizal fungus</name>
    <name type="synonym">Glomus intraradices</name>
    <dbReference type="NCBI Taxonomy" id="747089"/>
    <lineage>
        <taxon>Eukaryota</taxon>
        <taxon>Fungi</taxon>
        <taxon>Fungi incertae sedis</taxon>
        <taxon>Mucoromycota</taxon>
        <taxon>Glomeromycotina</taxon>
        <taxon>Glomeromycetes</taxon>
        <taxon>Glomerales</taxon>
        <taxon>Glomeraceae</taxon>
        <taxon>Rhizophagus</taxon>
    </lineage>
</organism>
<dbReference type="Proteomes" id="UP000018888">
    <property type="component" value="Unassembled WGS sequence"/>
</dbReference>
<sequence>MSAHPRTFSLRKTKKKSQNYNISSNCQNEGYEPFITGNNYSVGLQQARDVIQEPFLNNQVHYSHCNVVNPPNNCFYTSDDNNLSTQHEDVNAISDHDKQQPVSPHTPHAQLSFTQSSQFYPQISAPKQRLIYNNNVITRQVPQFSHDGLHDSSTTNNSQMNCTEYTELLKIEISGIEIVVRQKTLPRLNQSHWETQQQQQRDEQPPVNLSNRTERSQNHRMHPYNIPNEQNHRTINRNNSNVIFRQQRHQYYSMRQQKNNVSEIDRTSVNENTNNINITQNTLVNQSAVFTRQQTNAFEECNNLINQNS</sequence>
<name>A0A2P4QYA9_RHIID</name>
<feature type="region of interest" description="Disordered" evidence="1">
    <location>
        <begin position="191"/>
        <end position="235"/>
    </location>
</feature>
<proteinExistence type="predicted"/>
<keyword evidence="3" id="KW-1185">Reference proteome</keyword>
<comment type="caution">
    <text evidence="2">The sequence shown here is derived from an EMBL/GenBank/DDBJ whole genome shotgun (WGS) entry which is preliminary data.</text>
</comment>